<dbReference type="Gene3D" id="3.30.420.10">
    <property type="entry name" value="Ribonuclease H-like superfamily/Ribonuclease H"/>
    <property type="match status" value="1"/>
</dbReference>
<dbReference type="InterPro" id="IPR036397">
    <property type="entry name" value="RNaseH_sf"/>
</dbReference>
<name>A0A0N4YCU7_NIPBR</name>
<evidence type="ECO:0000313" key="2">
    <source>
        <dbReference type="Proteomes" id="UP000271162"/>
    </source>
</evidence>
<keyword evidence="2" id="KW-1185">Reference proteome</keyword>
<dbReference type="STRING" id="27835.A0A0N4YCU7"/>
<accession>A0A0N4YCU7</accession>
<dbReference type="GO" id="GO:0003676">
    <property type="term" value="F:nucleic acid binding"/>
    <property type="evidence" value="ECO:0007669"/>
    <property type="project" value="InterPro"/>
</dbReference>
<dbReference type="WBParaSite" id="NBR_0001439401-mRNA-1">
    <property type="protein sequence ID" value="NBR_0001439401-mRNA-1"/>
    <property type="gene ID" value="NBR_0001439401"/>
</dbReference>
<dbReference type="Proteomes" id="UP000271162">
    <property type="component" value="Unassembled WGS sequence"/>
</dbReference>
<dbReference type="PANTHER" id="PTHR46068">
    <property type="entry name" value="PROTEIN CBG27172"/>
    <property type="match status" value="1"/>
</dbReference>
<evidence type="ECO:0000313" key="3">
    <source>
        <dbReference type="WBParaSite" id="NBR_0001439401-mRNA-1"/>
    </source>
</evidence>
<protein>
    <submittedName>
        <fullName evidence="3">DDE_3 domain-containing protein</fullName>
    </submittedName>
</protein>
<organism evidence="3">
    <name type="scientific">Nippostrongylus brasiliensis</name>
    <name type="common">Rat hookworm</name>
    <dbReference type="NCBI Taxonomy" id="27835"/>
    <lineage>
        <taxon>Eukaryota</taxon>
        <taxon>Metazoa</taxon>
        <taxon>Ecdysozoa</taxon>
        <taxon>Nematoda</taxon>
        <taxon>Chromadorea</taxon>
        <taxon>Rhabditida</taxon>
        <taxon>Rhabditina</taxon>
        <taxon>Rhabditomorpha</taxon>
        <taxon>Strongyloidea</taxon>
        <taxon>Heligmosomidae</taxon>
        <taxon>Nippostrongylus</taxon>
    </lineage>
</organism>
<evidence type="ECO:0000313" key="1">
    <source>
        <dbReference type="EMBL" id="VDL77984.1"/>
    </source>
</evidence>
<reference evidence="3" key="1">
    <citation type="submission" date="2017-02" db="UniProtKB">
        <authorList>
            <consortium name="WormBaseParasite"/>
        </authorList>
    </citation>
    <scope>IDENTIFICATION</scope>
</reference>
<sequence>MPSRASQHFGNTTWTYQQESATAHSADVAQKWCADNFPVFISAKEWPPNSSDFNPMDYSICSILKSKACATYHASTDSIKEALKKAWEEIDEDVLRAAVDAFPKRLRACIRAKGGFFKT</sequence>
<dbReference type="OMA" id="CHRKHAN"/>
<proteinExistence type="predicted"/>
<reference evidence="1 2" key="2">
    <citation type="submission" date="2018-11" db="EMBL/GenBank/DDBJ databases">
        <authorList>
            <consortium name="Pathogen Informatics"/>
        </authorList>
    </citation>
    <scope>NUCLEOTIDE SEQUENCE [LARGE SCALE GENOMIC DNA]</scope>
</reference>
<dbReference type="EMBL" id="UYSL01021347">
    <property type="protein sequence ID" value="VDL77984.1"/>
    <property type="molecule type" value="Genomic_DNA"/>
</dbReference>
<gene>
    <name evidence="1" type="ORF">NBR_LOCUS14395</name>
</gene>
<dbReference type="AlphaFoldDB" id="A0A0N4YCU7"/>
<dbReference type="PANTHER" id="PTHR46068:SF1">
    <property type="entry name" value="TRANSPOSASE IS30-LIKE HTH DOMAIN-CONTAINING PROTEIN"/>
    <property type="match status" value="1"/>
</dbReference>